<dbReference type="InterPro" id="IPR000070">
    <property type="entry name" value="Pectinesterase_cat"/>
</dbReference>
<dbReference type="InterPro" id="IPR011050">
    <property type="entry name" value="Pectin_lyase_fold/virulence"/>
</dbReference>
<evidence type="ECO:0000256" key="5">
    <source>
        <dbReference type="ARBA" id="ARBA00023085"/>
    </source>
</evidence>
<comment type="caution">
    <text evidence="9">The sequence shown here is derived from an EMBL/GenBank/DDBJ whole genome shotgun (WGS) entry which is preliminary data.</text>
</comment>
<keyword evidence="5 7" id="KW-0063">Aspartyl esterase</keyword>
<comment type="similarity">
    <text evidence="3">In the C-terminal section; belongs to the pectinesterase family.</text>
</comment>
<dbReference type="PANTHER" id="PTHR31707">
    <property type="entry name" value="PECTINESTERASE"/>
    <property type="match status" value="1"/>
</dbReference>
<sequence>MANNVAIIGVCSVFLVAVVVAVVVGVNQTKSKTEGETDGVSGSKKVVQVLCDSVDYKETCEASLSKSNSSDTKELIRTGFQAAMTEIKEVLSKSETIKELQTDERTKDAFKVCQEVLGYAIDDLESSFDTLGEYEINKIDDYLMNLRVWLTGAVTSQQTCIDSYAEKSGPAAEKMTSIMKKSQELTSNALHMVTGITSILKDLNIPGFESLDSSPIIRRLLSETESGFPEWMSSGDRRLLQEEDFTPNITVAKDGSSKYDTINKALAKVPKNNPTRFVILIKASVYKENVNVTKNMPNVMLIGEGPTKTIISGHLNCEFDHITTFHTPTVAVNGKNFIAKNIRFENTAGTDGHQAVALRSSGDLAAYYNCHFIGFQDTLYANKARQYYRDCTISGTVDFIFGDARSLFQNCNIVIRKPGPNQSCIVAAHGRSDQKSYSAIVLHNCTIFGEKDYLPVKDKNKSYLGRPWKPYAITIVMQSQIDDIIAPEGYTPMNGTVGLDTSFYAEISNRGPGAKTDGRVKWGGIKHLDLEAGKEYTPRIFLESEKWIPQTGIPCNEGLVDGV</sequence>
<feature type="active site" evidence="6">
    <location>
        <position position="398"/>
    </location>
</feature>
<evidence type="ECO:0000313" key="10">
    <source>
        <dbReference type="Proteomes" id="UP001396334"/>
    </source>
</evidence>
<dbReference type="InterPro" id="IPR012334">
    <property type="entry name" value="Pectin_lyas_fold"/>
</dbReference>
<dbReference type="SUPFAM" id="SSF51126">
    <property type="entry name" value="Pectin lyase-like"/>
    <property type="match status" value="1"/>
</dbReference>
<dbReference type="PROSITE" id="PS00503">
    <property type="entry name" value="PECTINESTERASE_2"/>
    <property type="match status" value="1"/>
</dbReference>
<reference evidence="9 10" key="1">
    <citation type="journal article" date="2024" name="G3 (Bethesda)">
        <title>Genome assembly of Hibiscus sabdariffa L. provides insights into metabolisms of medicinal natural products.</title>
        <authorList>
            <person name="Kim T."/>
        </authorList>
    </citation>
    <scope>NUCLEOTIDE SEQUENCE [LARGE SCALE GENOMIC DNA]</scope>
    <source>
        <strain evidence="9">TK-2024</strain>
        <tissue evidence="9">Old leaves</tissue>
    </source>
</reference>
<dbReference type="Gene3D" id="2.160.20.10">
    <property type="entry name" value="Single-stranded right-handed beta-helix, Pectin lyase-like"/>
    <property type="match status" value="1"/>
</dbReference>
<dbReference type="InterPro" id="IPR033131">
    <property type="entry name" value="Pectinesterase_Asp_AS"/>
</dbReference>
<evidence type="ECO:0000256" key="7">
    <source>
        <dbReference type="RuleBase" id="RU000589"/>
    </source>
</evidence>
<comment type="pathway">
    <text evidence="1 7">Glycan metabolism; pectin degradation; 2-dehydro-3-deoxy-D-gluconate from pectin: step 1/5.</text>
</comment>
<protein>
    <recommendedName>
        <fullName evidence="7">Pectinesterase</fullName>
        <ecNumber evidence="7">3.1.1.11</ecNumber>
    </recommendedName>
</protein>
<evidence type="ECO:0000256" key="6">
    <source>
        <dbReference type="PROSITE-ProRule" id="PRU10040"/>
    </source>
</evidence>
<keyword evidence="7" id="KW-0732">Signal</keyword>
<evidence type="ECO:0000313" key="9">
    <source>
        <dbReference type="EMBL" id="KAK9009361.1"/>
    </source>
</evidence>
<dbReference type="SMART" id="SM00856">
    <property type="entry name" value="PMEI"/>
    <property type="match status" value="1"/>
</dbReference>
<feature type="domain" description="Pectinesterase inhibitor" evidence="8">
    <location>
        <begin position="42"/>
        <end position="192"/>
    </location>
</feature>
<comment type="similarity">
    <text evidence="2">In the N-terminal section; belongs to the PMEI family.</text>
</comment>
<comment type="catalytic activity">
    <reaction evidence="7">
        <text>[(1-&gt;4)-alpha-D-galacturonosyl methyl ester](n) + n H2O = [(1-&gt;4)-alpha-D-galacturonosyl](n) + n methanol + n H(+)</text>
        <dbReference type="Rhea" id="RHEA:22380"/>
        <dbReference type="Rhea" id="RHEA-COMP:14570"/>
        <dbReference type="Rhea" id="RHEA-COMP:14573"/>
        <dbReference type="ChEBI" id="CHEBI:15377"/>
        <dbReference type="ChEBI" id="CHEBI:15378"/>
        <dbReference type="ChEBI" id="CHEBI:17790"/>
        <dbReference type="ChEBI" id="CHEBI:140522"/>
        <dbReference type="ChEBI" id="CHEBI:140523"/>
        <dbReference type="EC" id="3.1.1.11"/>
    </reaction>
</comment>
<dbReference type="Pfam" id="PF01095">
    <property type="entry name" value="Pectinesterase"/>
    <property type="match status" value="1"/>
</dbReference>
<evidence type="ECO:0000259" key="8">
    <source>
        <dbReference type="SMART" id="SM00856"/>
    </source>
</evidence>
<dbReference type="EC" id="3.1.1.11" evidence="7"/>
<feature type="chain" id="PRO_5044972794" description="Pectinesterase" evidence="7">
    <location>
        <begin position="22"/>
        <end position="563"/>
    </location>
</feature>
<dbReference type="Pfam" id="PF04043">
    <property type="entry name" value="PMEI"/>
    <property type="match status" value="1"/>
</dbReference>
<gene>
    <name evidence="9" type="ORF">V6N11_035901</name>
</gene>
<dbReference type="Gene3D" id="1.20.140.40">
    <property type="entry name" value="Invertase/pectin methylesterase inhibitor family protein"/>
    <property type="match status" value="1"/>
</dbReference>
<organism evidence="9 10">
    <name type="scientific">Hibiscus sabdariffa</name>
    <name type="common">roselle</name>
    <dbReference type="NCBI Taxonomy" id="183260"/>
    <lineage>
        <taxon>Eukaryota</taxon>
        <taxon>Viridiplantae</taxon>
        <taxon>Streptophyta</taxon>
        <taxon>Embryophyta</taxon>
        <taxon>Tracheophyta</taxon>
        <taxon>Spermatophyta</taxon>
        <taxon>Magnoliopsida</taxon>
        <taxon>eudicotyledons</taxon>
        <taxon>Gunneridae</taxon>
        <taxon>Pentapetalae</taxon>
        <taxon>rosids</taxon>
        <taxon>malvids</taxon>
        <taxon>Malvales</taxon>
        <taxon>Malvaceae</taxon>
        <taxon>Malvoideae</taxon>
        <taxon>Hibiscus</taxon>
    </lineage>
</organism>
<dbReference type="InterPro" id="IPR035513">
    <property type="entry name" value="Invertase/methylesterase_inhib"/>
</dbReference>
<evidence type="ECO:0000256" key="3">
    <source>
        <dbReference type="ARBA" id="ARBA00007786"/>
    </source>
</evidence>
<name>A0ABR2R8T7_9ROSI</name>
<dbReference type="EMBL" id="JBBPBN010000024">
    <property type="protein sequence ID" value="KAK9009361.1"/>
    <property type="molecule type" value="Genomic_DNA"/>
</dbReference>
<dbReference type="NCBIfam" id="TIGR01614">
    <property type="entry name" value="PME_inhib"/>
    <property type="match status" value="1"/>
</dbReference>
<keyword evidence="10" id="KW-1185">Reference proteome</keyword>
<dbReference type="Proteomes" id="UP001396334">
    <property type="component" value="Unassembled WGS sequence"/>
</dbReference>
<dbReference type="InterPro" id="IPR006501">
    <property type="entry name" value="Pectinesterase_inhib_dom"/>
</dbReference>
<evidence type="ECO:0000256" key="1">
    <source>
        <dbReference type="ARBA" id="ARBA00005184"/>
    </source>
</evidence>
<accession>A0ABR2R8T7</accession>
<proteinExistence type="inferred from homology"/>
<evidence type="ECO:0000256" key="4">
    <source>
        <dbReference type="ARBA" id="ARBA00022801"/>
    </source>
</evidence>
<dbReference type="SUPFAM" id="SSF101148">
    <property type="entry name" value="Plant invertase/pectin methylesterase inhibitor"/>
    <property type="match status" value="1"/>
</dbReference>
<feature type="signal peptide" evidence="7">
    <location>
        <begin position="1"/>
        <end position="21"/>
    </location>
</feature>
<evidence type="ECO:0000256" key="2">
    <source>
        <dbReference type="ARBA" id="ARBA00006027"/>
    </source>
</evidence>
<keyword evidence="4 7" id="KW-0378">Hydrolase</keyword>
<dbReference type="CDD" id="cd15798">
    <property type="entry name" value="PMEI-like_3"/>
    <property type="match status" value="1"/>
</dbReference>